<dbReference type="Proteomes" id="UP000789396">
    <property type="component" value="Unassembled WGS sequence"/>
</dbReference>
<dbReference type="OrthoDB" id="2402960at2759"/>
<proteinExistence type="predicted"/>
<keyword evidence="3" id="KW-1185">Reference proteome</keyword>
<evidence type="ECO:0000256" key="1">
    <source>
        <dbReference type="SAM" id="MobiDB-lite"/>
    </source>
</evidence>
<feature type="compositionally biased region" description="Polar residues" evidence="1">
    <location>
        <begin position="77"/>
        <end position="93"/>
    </location>
</feature>
<evidence type="ECO:0000313" key="3">
    <source>
        <dbReference type="Proteomes" id="UP000789396"/>
    </source>
</evidence>
<dbReference type="EMBL" id="CAJVPZ010047331">
    <property type="protein sequence ID" value="CAG8772355.1"/>
    <property type="molecule type" value="Genomic_DNA"/>
</dbReference>
<feature type="region of interest" description="Disordered" evidence="1">
    <location>
        <begin position="1"/>
        <end position="230"/>
    </location>
</feature>
<organism evidence="2 3">
    <name type="scientific">Racocetra fulgida</name>
    <dbReference type="NCBI Taxonomy" id="60492"/>
    <lineage>
        <taxon>Eukaryota</taxon>
        <taxon>Fungi</taxon>
        <taxon>Fungi incertae sedis</taxon>
        <taxon>Mucoromycota</taxon>
        <taxon>Glomeromycotina</taxon>
        <taxon>Glomeromycetes</taxon>
        <taxon>Diversisporales</taxon>
        <taxon>Gigasporaceae</taxon>
        <taxon>Racocetra</taxon>
    </lineage>
</organism>
<feature type="compositionally biased region" description="Basic and acidic residues" evidence="1">
    <location>
        <begin position="1"/>
        <end position="26"/>
    </location>
</feature>
<accession>A0A9N9JBU1</accession>
<evidence type="ECO:0000313" key="2">
    <source>
        <dbReference type="EMBL" id="CAG8772355.1"/>
    </source>
</evidence>
<feature type="compositionally biased region" description="Basic and acidic residues" evidence="1">
    <location>
        <begin position="101"/>
        <end position="135"/>
    </location>
</feature>
<sequence>NEREENAQRKIQNRDAREWDKEKEEAGWNSPRQQRKSSEIRYSPNNPYVKDGRGNDNDYGNHGRRDSRGNNDYGGYNSRNNESGGYNSRNNESGGFGSRNYRGDRDRGDNEYRRSGPRNSRENNDYGPRNSRENNDYGPRNSRGENNDYGGSRGYRGGSGDRGRGRGGNLRRPTRRYSDQHRSNKSAEEGGFGSGNSWAEQQEQEEMSGKTNLPWESDANAEDAGWGNSN</sequence>
<name>A0A9N9JBU1_9GLOM</name>
<feature type="compositionally biased region" description="Basic and acidic residues" evidence="1">
    <location>
        <begin position="176"/>
        <end position="188"/>
    </location>
</feature>
<feature type="non-terminal residue" evidence="2">
    <location>
        <position position="1"/>
    </location>
</feature>
<dbReference type="AlphaFoldDB" id="A0A9N9JBU1"/>
<comment type="caution">
    <text evidence="2">The sequence shown here is derived from an EMBL/GenBank/DDBJ whole genome shotgun (WGS) entry which is preliminary data.</text>
</comment>
<reference evidence="2" key="1">
    <citation type="submission" date="2021-06" db="EMBL/GenBank/DDBJ databases">
        <authorList>
            <person name="Kallberg Y."/>
            <person name="Tangrot J."/>
            <person name="Rosling A."/>
        </authorList>
    </citation>
    <scope>NUCLEOTIDE SEQUENCE</scope>
    <source>
        <strain evidence="2">IN212</strain>
    </source>
</reference>
<gene>
    <name evidence="2" type="ORF">RFULGI_LOCUS15151</name>
</gene>
<feature type="non-terminal residue" evidence="2">
    <location>
        <position position="230"/>
    </location>
</feature>
<protein>
    <submittedName>
        <fullName evidence="2">9089_t:CDS:1</fullName>
    </submittedName>
</protein>
<feature type="compositionally biased region" description="Basic and acidic residues" evidence="1">
    <location>
        <begin position="50"/>
        <end position="69"/>
    </location>
</feature>